<feature type="region of interest" description="Disordered" evidence="1">
    <location>
        <begin position="56"/>
        <end position="80"/>
    </location>
</feature>
<proteinExistence type="predicted"/>
<protein>
    <submittedName>
        <fullName evidence="2">Uncharacterized protein</fullName>
    </submittedName>
</protein>
<feature type="region of interest" description="Disordered" evidence="1">
    <location>
        <begin position="179"/>
        <end position="245"/>
    </location>
</feature>
<feature type="compositionally biased region" description="Polar residues" evidence="1">
    <location>
        <begin position="179"/>
        <end position="192"/>
    </location>
</feature>
<evidence type="ECO:0000256" key="1">
    <source>
        <dbReference type="SAM" id="MobiDB-lite"/>
    </source>
</evidence>
<sequence length="327" mass="36255">MYQKKTKSKNRSVAIRQPLLMCTMDLPGNHSPIEEASQVLSSTEEAKAMLKRLLTSRNHESTMAEPVSTDDARQGQESQSGLLEKSDYLQDAYNYLFHRHVQTLNDIIQQQKQHETDEAHGIYHQKHHKQVIQLSCGDGHDCDDNTSVIAGSMKSSSHNCSTISYHSFSCDGATGSNNQDSNQNAINSNNFFASPPSCSEDDETVLKDHCEKDKQRKVNDNSQIGSSQCTQKSETTHRNSSGESSINVITSKINALELQEVKVPPKPIITFNHVSASESSSNESINLKRIKTTSISSTHQSRSSSPLLEVPLPLEDLASEMMRPPIN</sequence>
<reference evidence="2 3" key="1">
    <citation type="journal article" date="2014" name="Nat. Commun.">
        <title>Molecular traces of alternative social organization in a termite genome.</title>
        <authorList>
            <person name="Terrapon N."/>
            <person name="Li C."/>
            <person name="Robertson H.M."/>
            <person name="Ji L."/>
            <person name="Meng X."/>
            <person name="Booth W."/>
            <person name="Chen Z."/>
            <person name="Childers C.P."/>
            <person name="Glastad K.M."/>
            <person name="Gokhale K."/>
            <person name="Gowin J."/>
            <person name="Gronenberg W."/>
            <person name="Hermansen R.A."/>
            <person name="Hu H."/>
            <person name="Hunt B.G."/>
            <person name="Huylmans A.K."/>
            <person name="Khalil S.M."/>
            <person name="Mitchell R.D."/>
            <person name="Munoz-Torres M.C."/>
            <person name="Mustard J.A."/>
            <person name="Pan H."/>
            <person name="Reese J.T."/>
            <person name="Scharf M.E."/>
            <person name="Sun F."/>
            <person name="Vogel H."/>
            <person name="Xiao J."/>
            <person name="Yang W."/>
            <person name="Yang Z."/>
            <person name="Yang Z."/>
            <person name="Zhou J."/>
            <person name="Zhu J."/>
            <person name="Brent C.S."/>
            <person name="Elsik C.G."/>
            <person name="Goodisman M.A."/>
            <person name="Liberles D.A."/>
            <person name="Roe R.M."/>
            <person name="Vargo E.L."/>
            <person name="Vilcinskas A."/>
            <person name="Wang J."/>
            <person name="Bornberg-Bauer E."/>
            <person name="Korb J."/>
            <person name="Zhang G."/>
            <person name="Liebig J."/>
        </authorList>
    </citation>
    <scope>NUCLEOTIDE SEQUENCE [LARGE SCALE GENOMIC DNA]</scope>
    <source>
        <tissue evidence="2">Whole organism</tissue>
    </source>
</reference>
<dbReference type="AlphaFoldDB" id="A0A067R2Y4"/>
<feature type="compositionally biased region" description="Basic and acidic residues" evidence="1">
    <location>
        <begin position="204"/>
        <end position="219"/>
    </location>
</feature>
<feature type="compositionally biased region" description="Polar residues" evidence="1">
    <location>
        <begin position="220"/>
        <end position="245"/>
    </location>
</feature>
<dbReference type="EMBL" id="KK852946">
    <property type="protein sequence ID" value="KDR13422.1"/>
    <property type="molecule type" value="Genomic_DNA"/>
</dbReference>
<dbReference type="InParanoid" id="A0A067R2Y4"/>
<keyword evidence="3" id="KW-1185">Reference proteome</keyword>
<accession>A0A067R2Y4</accession>
<organism evidence="2 3">
    <name type="scientific">Zootermopsis nevadensis</name>
    <name type="common">Dampwood termite</name>
    <dbReference type="NCBI Taxonomy" id="136037"/>
    <lineage>
        <taxon>Eukaryota</taxon>
        <taxon>Metazoa</taxon>
        <taxon>Ecdysozoa</taxon>
        <taxon>Arthropoda</taxon>
        <taxon>Hexapoda</taxon>
        <taxon>Insecta</taxon>
        <taxon>Pterygota</taxon>
        <taxon>Neoptera</taxon>
        <taxon>Polyneoptera</taxon>
        <taxon>Dictyoptera</taxon>
        <taxon>Blattodea</taxon>
        <taxon>Blattoidea</taxon>
        <taxon>Termitoidae</taxon>
        <taxon>Termopsidae</taxon>
        <taxon>Zootermopsis</taxon>
    </lineage>
</organism>
<dbReference type="Proteomes" id="UP000027135">
    <property type="component" value="Unassembled WGS sequence"/>
</dbReference>
<evidence type="ECO:0000313" key="2">
    <source>
        <dbReference type="EMBL" id="KDR13422.1"/>
    </source>
</evidence>
<evidence type="ECO:0000313" key="3">
    <source>
        <dbReference type="Proteomes" id="UP000027135"/>
    </source>
</evidence>
<name>A0A067R2Y4_ZOONE</name>
<gene>
    <name evidence="2" type="ORF">L798_12497</name>
</gene>